<protein>
    <submittedName>
        <fullName evidence="6">Membrane fusion protein, cobalt-zinc-cadmium efflux system</fullName>
    </submittedName>
</protein>
<feature type="domain" description="CzcB-like barrel-sandwich hybrid" evidence="4">
    <location>
        <begin position="98"/>
        <end position="235"/>
    </location>
</feature>
<dbReference type="Gene3D" id="2.40.420.20">
    <property type="match status" value="1"/>
</dbReference>
<feature type="domain" description="CusB-like beta-barrel" evidence="3">
    <location>
        <begin position="254"/>
        <end position="329"/>
    </location>
</feature>
<dbReference type="PANTHER" id="PTHR30097">
    <property type="entry name" value="CATION EFFLUX SYSTEM PROTEIN CUSB"/>
    <property type="match status" value="1"/>
</dbReference>
<evidence type="ECO:0000259" key="3">
    <source>
        <dbReference type="Pfam" id="PF25954"/>
    </source>
</evidence>
<evidence type="ECO:0000256" key="1">
    <source>
        <dbReference type="ARBA" id="ARBA00009477"/>
    </source>
</evidence>
<dbReference type="SUPFAM" id="SSF111369">
    <property type="entry name" value="HlyD-like secretion proteins"/>
    <property type="match status" value="1"/>
</dbReference>
<evidence type="ECO:0000313" key="6">
    <source>
        <dbReference type="EMBL" id="SDP41964.1"/>
    </source>
</evidence>
<dbReference type="InterPro" id="IPR058649">
    <property type="entry name" value="CzcB_C"/>
</dbReference>
<dbReference type="Pfam" id="PF25975">
    <property type="entry name" value="CzcB_C"/>
    <property type="match status" value="1"/>
</dbReference>
<dbReference type="Pfam" id="PF25954">
    <property type="entry name" value="Beta-barrel_RND_2"/>
    <property type="match status" value="1"/>
</dbReference>
<reference evidence="7" key="1">
    <citation type="submission" date="2016-10" db="EMBL/GenBank/DDBJ databases">
        <authorList>
            <person name="Varghese N."/>
            <person name="Submissions S."/>
        </authorList>
    </citation>
    <scope>NUCLEOTIDE SEQUENCE [LARGE SCALE GENOMIC DNA]</scope>
    <source>
        <strain evidence="7">DSM 17101</strain>
    </source>
</reference>
<sequence>MKSTFPKLHKRLAWCGGAILLTAAAATAVLVLLSSRESAAADAPAPSLPELSRAGKVADGVVRVSSSQAATLDLGPAERRAFEDVQQAIGNIDFNQDRTVPVSTAYAGRIARVLVQAGDTVRAGQTLYTVNVPDIAQAASTLVSTAGTLRSATETLQRAQALVGDNSIAQKEYQQNLSDQQAADAAYRAARKTLQLFGLAEADIQRIERDHAIDVEMPVRSPIDGRVVARSAQPGLLTQPGASPAPVTVSDVRTLWMVASVPESDFSRYQVGQPVSVHVQAWPGRAFTGRISYVGDTVDASTHRFVVRADVADPGRALRPQMLADFRITLAAPQEAAAVPATAVVRETSGDNVVWVAEGARDPLGTRLARRAVTVGRSDGDQVQITAGLQPGDRIARRNALLLSNLYEAGAAE</sequence>
<keyword evidence="2" id="KW-0813">Transport</keyword>
<dbReference type="InterPro" id="IPR051909">
    <property type="entry name" value="MFP_Cation_Efflux"/>
</dbReference>
<dbReference type="InterPro" id="IPR058647">
    <property type="entry name" value="BSH_CzcB-like"/>
</dbReference>
<proteinExistence type="inferred from homology"/>
<dbReference type="Proteomes" id="UP000199317">
    <property type="component" value="Unassembled WGS sequence"/>
</dbReference>
<feature type="domain" description="CzcB-like C-terminal circularly permuted SH3-like" evidence="5">
    <location>
        <begin position="338"/>
        <end position="402"/>
    </location>
</feature>
<dbReference type="Pfam" id="PF25973">
    <property type="entry name" value="BSH_CzcB"/>
    <property type="match status" value="1"/>
</dbReference>
<gene>
    <name evidence="6" type="ORF">SAMN04489708_112129</name>
</gene>
<keyword evidence="7" id="KW-1185">Reference proteome</keyword>
<dbReference type="GO" id="GO:0016020">
    <property type="term" value="C:membrane"/>
    <property type="evidence" value="ECO:0007669"/>
    <property type="project" value="InterPro"/>
</dbReference>
<evidence type="ECO:0000256" key="2">
    <source>
        <dbReference type="ARBA" id="ARBA00022448"/>
    </source>
</evidence>
<dbReference type="OrthoDB" id="9768185at2"/>
<dbReference type="EMBL" id="FNJL01000012">
    <property type="protein sequence ID" value="SDP41964.1"/>
    <property type="molecule type" value="Genomic_DNA"/>
</dbReference>
<dbReference type="Gene3D" id="2.40.30.170">
    <property type="match status" value="1"/>
</dbReference>
<accession>A0A1H0SJP6</accession>
<evidence type="ECO:0000259" key="5">
    <source>
        <dbReference type="Pfam" id="PF25975"/>
    </source>
</evidence>
<dbReference type="FunFam" id="2.40.30.170:FF:000010">
    <property type="entry name" value="Efflux RND transporter periplasmic adaptor subunit"/>
    <property type="match status" value="1"/>
</dbReference>
<dbReference type="PANTHER" id="PTHR30097:SF16">
    <property type="entry name" value="CATION EFFLUX SYSTEM (CZCB-LIKE)"/>
    <property type="match status" value="1"/>
</dbReference>
<dbReference type="GO" id="GO:0022857">
    <property type="term" value="F:transmembrane transporter activity"/>
    <property type="evidence" value="ECO:0007669"/>
    <property type="project" value="InterPro"/>
</dbReference>
<evidence type="ECO:0000313" key="7">
    <source>
        <dbReference type="Proteomes" id="UP000199317"/>
    </source>
</evidence>
<organism evidence="6 7">
    <name type="scientific">Paracidovorax cattleyae</name>
    <dbReference type="NCBI Taxonomy" id="80868"/>
    <lineage>
        <taxon>Bacteria</taxon>
        <taxon>Pseudomonadati</taxon>
        <taxon>Pseudomonadota</taxon>
        <taxon>Betaproteobacteria</taxon>
        <taxon>Burkholderiales</taxon>
        <taxon>Comamonadaceae</taxon>
        <taxon>Paracidovorax</taxon>
    </lineage>
</organism>
<dbReference type="InterPro" id="IPR058792">
    <property type="entry name" value="Beta-barrel_RND_2"/>
</dbReference>
<dbReference type="Gene3D" id="2.40.50.100">
    <property type="match status" value="1"/>
</dbReference>
<comment type="similarity">
    <text evidence="1">Belongs to the membrane fusion protein (MFP) (TC 8.A.1) family.</text>
</comment>
<evidence type="ECO:0000259" key="4">
    <source>
        <dbReference type="Pfam" id="PF25973"/>
    </source>
</evidence>
<dbReference type="NCBIfam" id="TIGR01730">
    <property type="entry name" value="RND_mfp"/>
    <property type="match status" value="1"/>
</dbReference>
<dbReference type="AlphaFoldDB" id="A0A1H0SJP6"/>
<dbReference type="InterPro" id="IPR006143">
    <property type="entry name" value="RND_pump_MFP"/>
</dbReference>
<dbReference type="RefSeq" id="WP_092834722.1">
    <property type="nucleotide sequence ID" value="NZ_CP028290.1"/>
</dbReference>
<name>A0A1H0SJP6_9BURK</name>